<accession>A0A8H5CSA2</accession>
<reference evidence="4 5" key="1">
    <citation type="journal article" date="2020" name="ISME J.">
        <title>Uncovering the hidden diversity of litter-decomposition mechanisms in mushroom-forming fungi.</title>
        <authorList>
            <person name="Floudas D."/>
            <person name="Bentzer J."/>
            <person name="Ahren D."/>
            <person name="Johansson T."/>
            <person name="Persson P."/>
            <person name="Tunlid A."/>
        </authorList>
    </citation>
    <scope>NUCLEOTIDE SEQUENCE [LARGE SCALE GENOMIC DNA]</scope>
    <source>
        <strain evidence="4 5">CBS 291.85</strain>
    </source>
</reference>
<comment type="caution">
    <text evidence="4">The sequence shown here is derived from an EMBL/GenBank/DDBJ whole genome shotgun (WGS) entry which is preliminary data.</text>
</comment>
<keyword evidence="2" id="KW-0472">Membrane</keyword>
<evidence type="ECO:0000256" key="3">
    <source>
        <dbReference type="SAM" id="SignalP"/>
    </source>
</evidence>
<sequence>MAIWARMIIIIALYLASLVASLSIDGFPATVTPGEVVTITWFRDPGDDPENWHFEFMQNQEVIGEVLDPASHAAPSAVMTLTIPPEATGQVELLAFTNLVDPTFFYTQPVVLPTSPVHGVSPSETTSPPESQPSNLLQATHSSPASPPLTSPPRTTAPSISLTSTPSPSDSDSDTDANIADEDLPRPDNTAIIAGSIVSAILLLLVIVLLALLYRRWQRRAGRRAYSASEYEYDVPPVFRPENMVRTTPGLPVNSYESSNLNTSSDLKDSHFASWTTMSALSALLGRIHSPPPYTPSDSNPPTSFDSIEYSASSLTGPTHHSRSHFN</sequence>
<evidence type="ECO:0000256" key="1">
    <source>
        <dbReference type="SAM" id="MobiDB-lite"/>
    </source>
</evidence>
<evidence type="ECO:0000313" key="5">
    <source>
        <dbReference type="Proteomes" id="UP000559256"/>
    </source>
</evidence>
<keyword evidence="3" id="KW-0732">Signal</keyword>
<feature type="transmembrane region" description="Helical" evidence="2">
    <location>
        <begin position="191"/>
        <end position="214"/>
    </location>
</feature>
<dbReference type="AlphaFoldDB" id="A0A8H5CSA2"/>
<feature type="region of interest" description="Disordered" evidence="1">
    <location>
        <begin position="292"/>
        <end position="327"/>
    </location>
</feature>
<feature type="signal peptide" evidence="3">
    <location>
        <begin position="1"/>
        <end position="21"/>
    </location>
</feature>
<feature type="compositionally biased region" description="Low complexity" evidence="1">
    <location>
        <begin position="152"/>
        <end position="170"/>
    </location>
</feature>
<organism evidence="4 5">
    <name type="scientific">Tetrapyrgos nigripes</name>
    <dbReference type="NCBI Taxonomy" id="182062"/>
    <lineage>
        <taxon>Eukaryota</taxon>
        <taxon>Fungi</taxon>
        <taxon>Dikarya</taxon>
        <taxon>Basidiomycota</taxon>
        <taxon>Agaricomycotina</taxon>
        <taxon>Agaricomycetes</taxon>
        <taxon>Agaricomycetidae</taxon>
        <taxon>Agaricales</taxon>
        <taxon>Marasmiineae</taxon>
        <taxon>Marasmiaceae</taxon>
        <taxon>Tetrapyrgos</taxon>
    </lineage>
</organism>
<gene>
    <name evidence="4" type="ORF">D9758_010115</name>
</gene>
<dbReference type="EMBL" id="JAACJM010000098">
    <property type="protein sequence ID" value="KAF5346935.1"/>
    <property type="molecule type" value="Genomic_DNA"/>
</dbReference>
<evidence type="ECO:0000313" key="4">
    <source>
        <dbReference type="EMBL" id="KAF5346935.1"/>
    </source>
</evidence>
<keyword evidence="2" id="KW-0812">Transmembrane</keyword>
<feature type="chain" id="PRO_5034196155" evidence="3">
    <location>
        <begin position="22"/>
        <end position="327"/>
    </location>
</feature>
<keyword evidence="5" id="KW-1185">Reference proteome</keyword>
<proteinExistence type="predicted"/>
<feature type="compositionally biased region" description="Acidic residues" evidence="1">
    <location>
        <begin position="171"/>
        <end position="182"/>
    </location>
</feature>
<dbReference type="Proteomes" id="UP000559256">
    <property type="component" value="Unassembled WGS sequence"/>
</dbReference>
<feature type="compositionally biased region" description="Polar residues" evidence="1">
    <location>
        <begin position="310"/>
        <end position="319"/>
    </location>
</feature>
<protein>
    <submittedName>
        <fullName evidence="4">Uncharacterized protein</fullName>
    </submittedName>
</protein>
<name>A0A8H5CSA2_9AGAR</name>
<feature type="compositionally biased region" description="Low complexity" evidence="1">
    <location>
        <begin position="121"/>
        <end position="144"/>
    </location>
</feature>
<evidence type="ECO:0000256" key="2">
    <source>
        <dbReference type="SAM" id="Phobius"/>
    </source>
</evidence>
<keyword evidence="2" id="KW-1133">Transmembrane helix</keyword>
<feature type="region of interest" description="Disordered" evidence="1">
    <location>
        <begin position="117"/>
        <end position="186"/>
    </location>
</feature>